<evidence type="ECO:0000256" key="1">
    <source>
        <dbReference type="ARBA" id="ARBA00022670"/>
    </source>
</evidence>
<dbReference type="CDD" id="cd19500">
    <property type="entry name" value="RecA-like_Lon"/>
    <property type="match status" value="1"/>
</dbReference>
<dbReference type="PANTHER" id="PTHR10046">
    <property type="entry name" value="ATP DEPENDENT LON PROTEASE FAMILY MEMBER"/>
    <property type="match status" value="1"/>
</dbReference>
<dbReference type="InterPro" id="IPR046336">
    <property type="entry name" value="Lon_prtase_N_sf"/>
</dbReference>
<dbReference type="InterPro" id="IPR003959">
    <property type="entry name" value="ATPase_AAA_core"/>
</dbReference>
<keyword evidence="4 7" id="KW-0720">Serine protease</keyword>
<feature type="active site" evidence="8 10">
    <location>
        <position position="782"/>
    </location>
</feature>
<dbReference type="GO" id="GO:0004252">
    <property type="term" value="F:serine-type endopeptidase activity"/>
    <property type="evidence" value="ECO:0007669"/>
    <property type="project" value="UniProtKB-UniRule"/>
</dbReference>
<dbReference type="Proteomes" id="UP001515480">
    <property type="component" value="Unassembled WGS sequence"/>
</dbReference>
<evidence type="ECO:0000313" key="16">
    <source>
        <dbReference type="Proteomes" id="UP001515480"/>
    </source>
</evidence>
<dbReference type="SUPFAM" id="SSF52540">
    <property type="entry name" value="P-loop containing nucleoside triphosphate hydrolases"/>
    <property type="match status" value="1"/>
</dbReference>
<comment type="similarity">
    <text evidence="7 10 11">Belongs to the peptidase S16 family.</text>
</comment>
<evidence type="ECO:0000256" key="4">
    <source>
        <dbReference type="ARBA" id="ARBA00022825"/>
    </source>
</evidence>
<feature type="binding site" evidence="9">
    <location>
        <begin position="405"/>
        <end position="412"/>
    </location>
    <ligand>
        <name>ATP</name>
        <dbReference type="ChEBI" id="CHEBI:30616"/>
    </ligand>
</feature>
<dbReference type="InterPro" id="IPR003111">
    <property type="entry name" value="Lon_prtase_N"/>
</dbReference>
<comment type="caution">
    <text evidence="15">The sequence shown here is derived from an EMBL/GenBank/DDBJ whole genome shotgun (WGS) entry which is preliminary data.</text>
</comment>
<dbReference type="PIRSF" id="PIRSF001174">
    <property type="entry name" value="Lon_proteas"/>
    <property type="match status" value="1"/>
</dbReference>
<dbReference type="PROSITE" id="PS01046">
    <property type="entry name" value="LON_SER"/>
    <property type="match status" value="1"/>
</dbReference>
<dbReference type="AlphaFoldDB" id="A0AB34J0Y8"/>
<keyword evidence="3 7" id="KW-0378">Hydrolase</keyword>
<dbReference type="PRINTS" id="PR00830">
    <property type="entry name" value="ENDOLAPTASE"/>
</dbReference>
<evidence type="ECO:0000313" key="15">
    <source>
        <dbReference type="EMBL" id="KAL1508565.1"/>
    </source>
</evidence>
<dbReference type="GO" id="GO:0016887">
    <property type="term" value="F:ATP hydrolysis activity"/>
    <property type="evidence" value="ECO:0007669"/>
    <property type="project" value="InterPro"/>
</dbReference>
<dbReference type="Gene3D" id="3.40.50.300">
    <property type="entry name" value="P-loop containing nucleotide triphosphate hydrolases"/>
    <property type="match status" value="1"/>
</dbReference>
<dbReference type="GO" id="GO:0004176">
    <property type="term" value="F:ATP-dependent peptidase activity"/>
    <property type="evidence" value="ECO:0007669"/>
    <property type="project" value="UniProtKB-UniRule"/>
</dbReference>
<dbReference type="InterPro" id="IPR008268">
    <property type="entry name" value="Peptidase_S16_AS"/>
</dbReference>
<dbReference type="SMART" id="SM00464">
    <property type="entry name" value="LON"/>
    <property type="match status" value="1"/>
</dbReference>
<evidence type="ECO:0000256" key="3">
    <source>
        <dbReference type="ARBA" id="ARBA00022801"/>
    </source>
</evidence>
<dbReference type="InterPro" id="IPR014721">
    <property type="entry name" value="Ribsml_uS5_D2-typ_fold_subgr"/>
</dbReference>
<evidence type="ECO:0000256" key="12">
    <source>
        <dbReference type="RuleBase" id="RU000592"/>
    </source>
</evidence>
<evidence type="ECO:0000256" key="7">
    <source>
        <dbReference type="PIRNR" id="PIRNR001174"/>
    </source>
</evidence>
<dbReference type="FunFam" id="3.40.50.300:FF:000021">
    <property type="entry name" value="Lon protease homolog"/>
    <property type="match status" value="1"/>
</dbReference>
<evidence type="ECO:0000256" key="2">
    <source>
        <dbReference type="ARBA" id="ARBA00022741"/>
    </source>
</evidence>
<organism evidence="15 16">
    <name type="scientific">Prymnesium parvum</name>
    <name type="common">Toxic golden alga</name>
    <dbReference type="NCBI Taxonomy" id="97485"/>
    <lineage>
        <taxon>Eukaryota</taxon>
        <taxon>Haptista</taxon>
        <taxon>Haptophyta</taxon>
        <taxon>Prymnesiophyceae</taxon>
        <taxon>Prymnesiales</taxon>
        <taxon>Prymnesiaceae</taxon>
        <taxon>Prymnesium</taxon>
    </lineage>
</organism>
<dbReference type="Pfam" id="PF02190">
    <property type="entry name" value="LON_substr_bdg"/>
    <property type="match status" value="1"/>
</dbReference>
<dbReference type="GO" id="GO:0006508">
    <property type="term" value="P:proteolysis"/>
    <property type="evidence" value="ECO:0007669"/>
    <property type="project" value="UniProtKB-KW"/>
</dbReference>
<evidence type="ECO:0000256" key="11">
    <source>
        <dbReference type="RuleBase" id="RU000591"/>
    </source>
</evidence>
<dbReference type="Gene3D" id="2.30.130.40">
    <property type="entry name" value="LON domain-like"/>
    <property type="match status" value="1"/>
</dbReference>
<feature type="active site" evidence="8 10">
    <location>
        <position position="739"/>
    </location>
</feature>
<evidence type="ECO:0000256" key="6">
    <source>
        <dbReference type="ARBA" id="ARBA00050665"/>
    </source>
</evidence>
<evidence type="ECO:0000256" key="8">
    <source>
        <dbReference type="PIRSR" id="PIRSR001174-1"/>
    </source>
</evidence>
<evidence type="ECO:0000256" key="10">
    <source>
        <dbReference type="PROSITE-ProRule" id="PRU01122"/>
    </source>
</evidence>
<dbReference type="Pfam" id="PF05362">
    <property type="entry name" value="Lon_C"/>
    <property type="match status" value="1"/>
</dbReference>
<dbReference type="InterPro" id="IPR027417">
    <property type="entry name" value="P-loop_NTPase"/>
</dbReference>
<dbReference type="Gene3D" id="1.20.58.1480">
    <property type="match status" value="1"/>
</dbReference>
<comment type="catalytic activity">
    <reaction evidence="6">
        <text>Hydrolysis of proteins in presence of ATP.</text>
        <dbReference type="EC" id="3.4.21.53"/>
    </reaction>
</comment>
<dbReference type="EMBL" id="JBGBPQ010000016">
    <property type="protein sequence ID" value="KAL1508565.1"/>
    <property type="molecule type" value="Genomic_DNA"/>
</dbReference>
<accession>A0AB34J0Y8</accession>
<sequence length="884" mass="94998">MEGSGAASQLAAAPPHWRLLPVRRVLFPNQVAAYAIGKRASVATIHQMLEKLGISGGRLPEKSRAREDALLAVVLLREKSDAADGTPPVHEVATAARLVEVRTKQTELKAAGEAVYTIVVEGLFRLRLGEVLTPEPVLLTRATRLIDADAEPAVAAAYALSLALATQELIKMSHPAVGGESLAALKAVAERIVSLGDAEYHVRARALCALVDALASVLDASAGEKQSVLACAAVDQRAELVVALIKRQMEVLKLSQKISAQVKGELTKSQREFYLRQQLKAIRDELGEAAHEAGDEQGEVAAMASKLSEIGLPKEAEAVVERELKRLRQMVPQQAEYAVTMNHLEWISSMPWQLGTNDDLQLSKAEEVLEREHHGLPQVKQRVYEHLAVRSLTAGTSGSILCLIGPPGVGKTSIGRSIATALGRKFEQIALGGVSDASDIRGHRRTYVGAMPGLVVQALRRAKSRNPVILLDEIDKLCRDGRSDPSAALLEVLDPAQNCAFTDHYINTPFDLSNVLFVATANASATIPPALLDRMEILEISGYILEEKVQIAAKHLLPRQLRCNGLSPSALALPDETVAALAEGYTREAGVRGLERMIAAVCRSVAVKAVRLPEARRHEWPMITVWPRDLQSILGPPKFEHETAGRLSRPGVAVGLAWTAVGGELLFIEATQMGGSGELILTGQIGEVMRESVRTALSWICTHAARFGLHGATAGTHLLKATDLHVHFPAAATPKDGPSAGVAVLVALVSLLSGRRSRADTAMTGEVTLRGHVLVVGGVREKVIAAHRAGIQRVILPAANKKDLHDVSPKALEQITFIFVRSVSEVFEHALLPLESKPTIEADGLEGAAVAVRDDDEGYMTSSQAAPPLHRWLERAMDQSISKL</sequence>
<proteinExistence type="inferred from homology"/>
<keyword evidence="2 7" id="KW-0547">Nucleotide-binding</keyword>
<gene>
    <name evidence="15" type="ORF">AB1Y20_004664</name>
</gene>
<dbReference type="Gene3D" id="3.30.230.10">
    <property type="match status" value="1"/>
</dbReference>
<dbReference type="InterPro" id="IPR003593">
    <property type="entry name" value="AAA+_ATPase"/>
</dbReference>
<feature type="domain" description="Lon proteolytic" evidence="13">
    <location>
        <begin position="647"/>
        <end position="833"/>
    </location>
</feature>
<dbReference type="EC" id="3.4.21.-" evidence="7 12"/>
<dbReference type="SMART" id="SM00382">
    <property type="entry name" value="AAA"/>
    <property type="match status" value="1"/>
</dbReference>
<evidence type="ECO:0000259" key="14">
    <source>
        <dbReference type="PROSITE" id="PS51787"/>
    </source>
</evidence>
<protein>
    <recommendedName>
        <fullName evidence="7 12">Lon protease homolog</fullName>
        <ecNumber evidence="7 12">3.4.21.-</ecNumber>
    </recommendedName>
</protein>
<dbReference type="InterPro" id="IPR008269">
    <property type="entry name" value="Lon_proteolytic"/>
</dbReference>
<dbReference type="Gene3D" id="1.20.5.5270">
    <property type="match status" value="1"/>
</dbReference>
<dbReference type="InterPro" id="IPR020568">
    <property type="entry name" value="Ribosomal_Su5_D2-typ_SF"/>
</dbReference>
<dbReference type="InterPro" id="IPR015947">
    <property type="entry name" value="PUA-like_sf"/>
</dbReference>
<feature type="domain" description="Lon N-terminal" evidence="14">
    <location>
        <begin position="10"/>
        <end position="249"/>
    </location>
</feature>
<dbReference type="SUPFAM" id="SSF88697">
    <property type="entry name" value="PUA domain-like"/>
    <property type="match status" value="1"/>
</dbReference>
<dbReference type="NCBIfam" id="TIGR00763">
    <property type="entry name" value="lon"/>
    <property type="match status" value="1"/>
</dbReference>
<evidence type="ECO:0000259" key="13">
    <source>
        <dbReference type="PROSITE" id="PS51786"/>
    </source>
</evidence>
<dbReference type="PROSITE" id="PS51787">
    <property type="entry name" value="LON_N"/>
    <property type="match status" value="1"/>
</dbReference>
<keyword evidence="5 7" id="KW-0067">ATP-binding</keyword>
<evidence type="ECO:0000256" key="9">
    <source>
        <dbReference type="PIRSR" id="PIRSR001174-2"/>
    </source>
</evidence>
<dbReference type="InterPro" id="IPR004815">
    <property type="entry name" value="Lon_bac/euk-typ"/>
</dbReference>
<dbReference type="InterPro" id="IPR027065">
    <property type="entry name" value="Lon_Prtase"/>
</dbReference>
<dbReference type="GO" id="GO:0005524">
    <property type="term" value="F:ATP binding"/>
    <property type="evidence" value="ECO:0007669"/>
    <property type="project" value="UniProtKB-KW"/>
</dbReference>
<reference evidence="15 16" key="1">
    <citation type="journal article" date="2024" name="Science">
        <title>Giant polyketide synthase enzymes in the biosynthesis of giant marine polyether toxins.</title>
        <authorList>
            <person name="Fallon T.R."/>
            <person name="Shende V.V."/>
            <person name="Wierzbicki I.H."/>
            <person name="Pendleton A.L."/>
            <person name="Watervoot N.F."/>
            <person name="Auber R.P."/>
            <person name="Gonzalez D.J."/>
            <person name="Wisecaver J.H."/>
            <person name="Moore B.S."/>
        </authorList>
    </citation>
    <scope>NUCLEOTIDE SEQUENCE [LARGE SCALE GENOMIC DNA]</scope>
    <source>
        <strain evidence="15 16">12B1</strain>
    </source>
</reference>
<dbReference type="Gene3D" id="1.10.8.60">
    <property type="match status" value="1"/>
</dbReference>
<dbReference type="SUPFAM" id="SSF54211">
    <property type="entry name" value="Ribosomal protein S5 domain 2-like"/>
    <property type="match status" value="1"/>
</dbReference>
<keyword evidence="1 7" id="KW-0645">Protease</keyword>
<name>A0AB34J0Y8_PRYPA</name>
<evidence type="ECO:0000256" key="5">
    <source>
        <dbReference type="ARBA" id="ARBA00022840"/>
    </source>
</evidence>
<dbReference type="PROSITE" id="PS51786">
    <property type="entry name" value="LON_PROTEOLYTIC"/>
    <property type="match status" value="1"/>
</dbReference>
<dbReference type="InterPro" id="IPR054594">
    <property type="entry name" value="Lon_lid"/>
</dbReference>
<dbReference type="Pfam" id="PF00004">
    <property type="entry name" value="AAA"/>
    <property type="match status" value="1"/>
</dbReference>
<dbReference type="GO" id="GO:0030163">
    <property type="term" value="P:protein catabolic process"/>
    <property type="evidence" value="ECO:0007669"/>
    <property type="project" value="InterPro"/>
</dbReference>
<keyword evidence="16" id="KW-1185">Reference proteome</keyword>
<dbReference type="Pfam" id="PF22667">
    <property type="entry name" value="Lon_lid"/>
    <property type="match status" value="1"/>
</dbReference>